<dbReference type="PROSITE" id="PS51186">
    <property type="entry name" value="GNAT"/>
    <property type="match status" value="1"/>
</dbReference>
<protein>
    <submittedName>
        <fullName evidence="3">GNAT family N-acetyltransferase</fullName>
    </submittedName>
</protein>
<feature type="domain" description="N-acetyltransferase" evidence="2">
    <location>
        <begin position="13"/>
        <end position="180"/>
    </location>
</feature>
<dbReference type="InterPro" id="IPR016181">
    <property type="entry name" value="Acyl_CoA_acyltransferase"/>
</dbReference>
<gene>
    <name evidence="3" type="ORF">D3226_01675</name>
</gene>
<dbReference type="Gene3D" id="3.40.630.30">
    <property type="match status" value="1"/>
</dbReference>
<evidence type="ECO:0000313" key="4">
    <source>
        <dbReference type="Proteomes" id="UP001646141"/>
    </source>
</evidence>
<dbReference type="Gene3D" id="2.30.110.10">
    <property type="entry name" value="Electron Transport, Fmn-binding Protein, Chain A"/>
    <property type="match status" value="1"/>
</dbReference>
<dbReference type="PANTHER" id="PTHR30466:SF1">
    <property type="entry name" value="FMN REDUCTASE (NADH) RUTF"/>
    <property type="match status" value="1"/>
</dbReference>
<dbReference type="SMART" id="SM00903">
    <property type="entry name" value="Flavin_Reduct"/>
    <property type="match status" value="1"/>
</dbReference>
<dbReference type="InterPro" id="IPR000182">
    <property type="entry name" value="GNAT_dom"/>
</dbReference>
<name>A0ABS1SKG8_9MICO</name>
<evidence type="ECO:0000259" key="2">
    <source>
        <dbReference type="PROSITE" id="PS51186"/>
    </source>
</evidence>
<dbReference type="InterPro" id="IPR012349">
    <property type="entry name" value="Split_barrel_FMN-bd"/>
</dbReference>
<proteinExistence type="predicted"/>
<sequence length="346" mass="36016">MAARDRTGDSVSIAVRQARREEFAAVDALIGAAYAHDYGETSGGSDPFRAAAVRARDYDVWVAEDSDGQLLGSVTTRRPGGPSLHEDIAADELDLRLLGVSPAARRRGVGAALMRDVAARAAGEGFSAVVLKTGPAMRGAHRLYETLGYERRPERDGLWIGGEHQLDLFTYAYPLVPLVEAPLADESAARGVLGAFPTGVVALAARGAAGEPAAALTVQSFVSLSVAPPRVLLTVGTGSSSWPRIAASGSFAATVLGAGQGPIARRLARPGVRDKLGGTPTVRTPTRGHPVIAGGSAWLECAIREEFDGGDHRIVLADVLTYGLLGGVDRPLIYARSRFGGFAGVA</sequence>
<reference evidence="3 4" key="1">
    <citation type="submission" date="2018-09" db="EMBL/GenBank/DDBJ databases">
        <title>Comparative genomics of Leucobacter spp.</title>
        <authorList>
            <person name="Reis A.C."/>
            <person name="Kolvenbach B.A."/>
            <person name="Corvini P.F.X."/>
            <person name="Nunes O.C."/>
        </authorList>
    </citation>
    <scope>NUCLEOTIDE SEQUENCE [LARGE SCALE GENOMIC DNA]</scope>
    <source>
        <strain evidence="3 4">L-1</strain>
    </source>
</reference>
<dbReference type="Pfam" id="PF01613">
    <property type="entry name" value="Flavin_Reduct"/>
    <property type="match status" value="1"/>
</dbReference>
<keyword evidence="4" id="KW-1185">Reference proteome</keyword>
<organism evidence="3 4">
    <name type="scientific">Leucobacter chromiireducens subsp. chromiireducens</name>
    <dbReference type="NCBI Taxonomy" id="660067"/>
    <lineage>
        <taxon>Bacteria</taxon>
        <taxon>Bacillati</taxon>
        <taxon>Actinomycetota</taxon>
        <taxon>Actinomycetes</taxon>
        <taxon>Micrococcales</taxon>
        <taxon>Microbacteriaceae</taxon>
        <taxon>Leucobacter</taxon>
    </lineage>
</organism>
<keyword evidence="1" id="KW-0560">Oxidoreductase</keyword>
<evidence type="ECO:0000256" key="1">
    <source>
        <dbReference type="ARBA" id="ARBA00023002"/>
    </source>
</evidence>
<evidence type="ECO:0000313" key="3">
    <source>
        <dbReference type="EMBL" id="MBL3688668.1"/>
    </source>
</evidence>
<dbReference type="EMBL" id="QYAD01000001">
    <property type="protein sequence ID" value="MBL3688668.1"/>
    <property type="molecule type" value="Genomic_DNA"/>
</dbReference>
<dbReference type="PANTHER" id="PTHR30466">
    <property type="entry name" value="FLAVIN REDUCTASE"/>
    <property type="match status" value="1"/>
</dbReference>
<comment type="caution">
    <text evidence="3">The sequence shown here is derived from an EMBL/GenBank/DDBJ whole genome shotgun (WGS) entry which is preliminary data.</text>
</comment>
<dbReference type="Proteomes" id="UP001646141">
    <property type="component" value="Unassembled WGS sequence"/>
</dbReference>
<accession>A0ABS1SKG8</accession>
<dbReference type="SUPFAM" id="SSF55729">
    <property type="entry name" value="Acyl-CoA N-acyltransferases (Nat)"/>
    <property type="match status" value="1"/>
</dbReference>
<dbReference type="InterPro" id="IPR050268">
    <property type="entry name" value="NADH-dep_flavin_reductase"/>
</dbReference>
<dbReference type="CDD" id="cd04301">
    <property type="entry name" value="NAT_SF"/>
    <property type="match status" value="1"/>
</dbReference>
<dbReference type="SUPFAM" id="SSF50475">
    <property type="entry name" value="FMN-binding split barrel"/>
    <property type="match status" value="1"/>
</dbReference>
<dbReference type="Pfam" id="PF00583">
    <property type="entry name" value="Acetyltransf_1"/>
    <property type="match status" value="1"/>
</dbReference>
<dbReference type="InterPro" id="IPR002563">
    <property type="entry name" value="Flavin_Rdtase-like_dom"/>
</dbReference>